<keyword evidence="3" id="KW-1185">Reference proteome</keyword>
<sequence length="268" mass="30121">MPLLVSDNEGFSDDESTYSGTSSKPKHLPLPLAASIPTPASRLATASPQLPVSRGSTPVIPSVAADQVRRSMKSTAITIVKTDGLSPQQFKQERSQLMTIIVKYIATKIQNSFPPESPRIVNADELPLDRFLLLLTSRLKLSLPVFMKGIIYLFRYMDIIYLLRYLNQSNNFANYTDMGFELKKLIVGCFKLAIMREKKMQAHAQSGAVDNYLDLNWQRVAGLPNQEINTIVKKIVSRMNGKLNIKNIELVKLKSEIFRFVKMVATEV</sequence>
<evidence type="ECO:0000313" key="3">
    <source>
        <dbReference type="Proteomes" id="UP000094285"/>
    </source>
</evidence>
<evidence type="ECO:0000313" key="2">
    <source>
        <dbReference type="EMBL" id="ODV79807.1"/>
    </source>
</evidence>
<feature type="region of interest" description="Disordered" evidence="1">
    <location>
        <begin position="1"/>
        <end position="33"/>
    </location>
</feature>
<evidence type="ECO:0000256" key="1">
    <source>
        <dbReference type="SAM" id="MobiDB-lite"/>
    </source>
</evidence>
<name>A0A1E4SK45_9ASCO</name>
<gene>
    <name evidence="2" type="ORF">CANTADRAFT_49907</name>
</gene>
<reference evidence="3" key="1">
    <citation type="submission" date="2016-05" db="EMBL/GenBank/DDBJ databases">
        <title>Comparative genomics of biotechnologically important yeasts.</title>
        <authorList>
            <consortium name="DOE Joint Genome Institute"/>
            <person name="Riley R."/>
            <person name="Haridas S."/>
            <person name="Wolfe K.H."/>
            <person name="Lopes M.R."/>
            <person name="Hittinger C.T."/>
            <person name="Goker M."/>
            <person name="Salamov A."/>
            <person name="Wisecaver J."/>
            <person name="Long T.M."/>
            <person name="Aerts A.L."/>
            <person name="Barry K."/>
            <person name="Choi C."/>
            <person name="Clum A."/>
            <person name="Coughlan A.Y."/>
            <person name="Deshpande S."/>
            <person name="Douglass A.P."/>
            <person name="Hanson S.J."/>
            <person name="Klenk H.-P."/>
            <person name="Labutti K."/>
            <person name="Lapidus A."/>
            <person name="Lindquist E."/>
            <person name="Lipzen A."/>
            <person name="Meier-Kolthoff J.P."/>
            <person name="Ohm R.A."/>
            <person name="Otillar R.P."/>
            <person name="Pangilinan J."/>
            <person name="Peng Y."/>
            <person name="Rokas A."/>
            <person name="Rosa C.A."/>
            <person name="Scheuner C."/>
            <person name="Sibirny A.A."/>
            <person name="Slot J.C."/>
            <person name="Stielow J.B."/>
            <person name="Sun H."/>
            <person name="Kurtzman C.P."/>
            <person name="Blackwell M."/>
            <person name="Grigoriev I.V."/>
            <person name="Jeffries T.W."/>
        </authorList>
    </citation>
    <scope>NUCLEOTIDE SEQUENCE [LARGE SCALE GENOMIC DNA]</scope>
    <source>
        <strain evidence="3">NRRL Y-17324</strain>
    </source>
</reference>
<organism evidence="2 3">
    <name type="scientific">Suhomyces tanzawaensis NRRL Y-17324</name>
    <dbReference type="NCBI Taxonomy" id="984487"/>
    <lineage>
        <taxon>Eukaryota</taxon>
        <taxon>Fungi</taxon>
        <taxon>Dikarya</taxon>
        <taxon>Ascomycota</taxon>
        <taxon>Saccharomycotina</taxon>
        <taxon>Pichiomycetes</taxon>
        <taxon>Debaryomycetaceae</taxon>
        <taxon>Suhomyces</taxon>
    </lineage>
</organism>
<dbReference type="AlphaFoldDB" id="A0A1E4SK45"/>
<dbReference type="OrthoDB" id="4090559at2759"/>
<accession>A0A1E4SK45</accession>
<dbReference type="Proteomes" id="UP000094285">
    <property type="component" value="Unassembled WGS sequence"/>
</dbReference>
<dbReference type="GeneID" id="30983904"/>
<dbReference type="EMBL" id="KV453911">
    <property type="protein sequence ID" value="ODV79807.1"/>
    <property type="molecule type" value="Genomic_DNA"/>
</dbReference>
<protein>
    <submittedName>
        <fullName evidence="2">Uncharacterized protein</fullName>
    </submittedName>
</protein>
<dbReference type="RefSeq" id="XP_020064929.1">
    <property type="nucleotide sequence ID" value="XM_020209768.1"/>
</dbReference>
<proteinExistence type="predicted"/>